<organism evidence="2 3">
    <name type="scientific">Ceratodon purpureus</name>
    <name type="common">Fire moss</name>
    <name type="synonym">Dicranum purpureum</name>
    <dbReference type="NCBI Taxonomy" id="3225"/>
    <lineage>
        <taxon>Eukaryota</taxon>
        <taxon>Viridiplantae</taxon>
        <taxon>Streptophyta</taxon>
        <taxon>Embryophyta</taxon>
        <taxon>Bryophyta</taxon>
        <taxon>Bryophytina</taxon>
        <taxon>Bryopsida</taxon>
        <taxon>Dicranidae</taxon>
        <taxon>Pseudoditrichales</taxon>
        <taxon>Ditrichaceae</taxon>
        <taxon>Ceratodon</taxon>
    </lineage>
</organism>
<evidence type="ECO:0000313" key="3">
    <source>
        <dbReference type="Proteomes" id="UP000822688"/>
    </source>
</evidence>
<dbReference type="Proteomes" id="UP000822688">
    <property type="component" value="Chromosome 4"/>
</dbReference>
<feature type="transmembrane region" description="Helical" evidence="1">
    <location>
        <begin position="58"/>
        <end position="78"/>
    </location>
</feature>
<keyword evidence="1" id="KW-0472">Membrane</keyword>
<keyword evidence="1" id="KW-0812">Transmembrane</keyword>
<keyword evidence="3" id="KW-1185">Reference proteome</keyword>
<reference evidence="2" key="1">
    <citation type="submission" date="2020-06" db="EMBL/GenBank/DDBJ databases">
        <title>WGS assembly of Ceratodon purpureus strain R40.</title>
        <authorList>
            <person name="Carey S.B."/>
            <person name="Jenkins J."/>
            <person name="Shu S."/>
            <person name="Lovell J.T."/>
            <person name="Sreedasyam A."/>
            <person name="Maumus F."/>
            <person name="Tiley G.P."/>
            <person name="Fernandez-Pozo N."/>
            <person name="Barry K."/>
            <person name="Chen C."/>
            <person name="Wang M."/>
            <person name="Lipzen A."/>
            <person name="Daum C."/>
            <person name="Saski C.A."/>
            <person name="Payton A.C."/>
            <person name="Mcbreen J.C."/>
            <person name="Conrad R.E."/>
            <person name="Kollar L.M."/>
            <person name="Olsson S."/>
            <person name="Huttunen S."/>
            <person name="Landis J.B."/>
            <person name="Wickett N.J."/>
            <person name="Johnson M.G."/>
            <person name="Rensing S.A."/>
            <person name="Grimwood J."/>
            <person name="Schmutz J."/>
            <person name="Mcdaniel S.F."/>
        </authorList>
    </citation>
    <scope>NUCLEOTIDE SEQUENCE</scope>
    <source>
        <strain evidence="2">R40</strain>
    </source>
</reference>
<name>A0A8T0I8G1_CERPU</name>
<sequence length="81" mass="9412">MEVDRKTVAHVQLELKCNCDGIDTNMLEVLPTGLFKKGKMWMRTGRLHLNITLKPSLVWYKFLLGLFILCSMLTWRLMASL</sequence>
<dbReference type="EMBL" id="CM026424">
    <property type="protein sequence ID" value="KAG0579854.1"/>
    <property type="molecule type" value="Genomic_DNA"/>
</dbReference>
<evidence type="ECO:0000256" key="1">
    <source>
        <dbReference type="SAM" id="Phobius"/>
    </source>
</evidence>
<comment type="caution">
    <text evidence="2">The sequence shown here is derived from an EMBL/GenBank/DDBJ whole genome shotgun (WGS) entry which is preliminary data.</text>
</comment>
<accession>A0A8T0I8G1</accession>
<keyword evidence="1" id="KW-1133">Transmembrane helix</keyword>
<dbReference type="AlphaFoldDB" id="A0A8T0I8G1"/>
<protein>
    <submittedName>
        <fullName evidence="2">Uncharacterized protein</fullName>
    </submittedName>
</protein>
<evidence type="ECO:0000313" key="2">
    <source>
        <dbReference type="EMBL" id="KAG0579854.1"/>
    </source>
</evidence>
<gene>
    <name evidence="2" type="ORF">KC19_4G128800</name>
</gene>
<proteinExistence type="predicted"/>